<dbReference type="HOGENOM" id="CLU_010194_2_1_9"/>
<evidence type="ECO:0000256" key="3">
    <source>
        <dbReference type="RuleBase" id="RU000363"/>
    </source>
</evidence>
<dbReference type="Proteomes" id="UP000002939">
    <property type="component" value="Unassembled WGS sequence"/>
</dbReference>
<dbReference type="OrthoDB" id="9793345at2"/>
<reference evidence="4" key="2">
    <citation type="submission" date="2011-10" db="EMBL/GenBank/DDBJ databases">
        <title>The Genome Sequence of Granulicatella elegans ATCC 700633.</title>
        <authorList>
            <consortium name="The Broad Institute Genome Sequencing Platform"/>
            <consortium name="The Broad Institute Genome Sequencing Center for Infectious Disease"/>
            <person name="Earl A."/>
            <person name="Ward D."/>
            <person name="Feldgarden M."/>
            <person name="Gevers D."/>
            <person name="Sibley C.D."/>
            <person name="Field T.R."/>
            <person name="Grinwis M."/>
            <person name="Eshaghurshan C.S."/>
            <person name="Surette M.G."/>
            <person name="Young S.K."/>
            <person name="Zeng Q."/>
            <person name="Gargeya S."/>
            <person name="Fitzgerald M."/>
            <person name="Haas B."/>
            <person name="Abouelleil A."/>
            <person name="Alvarado L."/>
            <person name="Arachchi H.M."/>
            <person name="Berlin A."/>
            <person name="Brown A."/>
            <person name="Chapman S.B."/>
            <person name="Chen Z."/>
            <person name="Dunbar C."/>
            <person name="Freedman E."/>
            <person name="Gearin G."/>
            <person name="Goldberg J."/>
            <person name="Griggs A."/>
            <person name="Gujja S."/>
            <person name="Heiman D."/>
            <person name="Howarth C."/>
            <person name="Larson L."/>
            <person name="Lui A."/>
            <person name="MacDonald P.J.P."/>
            <person name="Montmayeur A."/>
            <person name="Murphy C."/>
            <person name="Neiman D."/>
            <person name="Pearson M."/>
            <person name="Priest M."/>
            <person name="Roberts A."/>
            <person name="Saif S."/>
            <person name="Shea T."/>
            <person name="Shenoy N."/>
            <person name="Sisk P."/>
            <person name="Stolte C."/>
            <person name="Sykes S."/>
            <person name="Wortman J."/>
            <person name="Nusbaum C."/>
            <person name="Birren B."/>
        </authorList>
    </citation>
    <scope>NUCLEOTIDE SEQUENCE [LARGE SCALE GENOMIC DNA]</scope>
    <source>
        <strain evidence="4">ATCC 700633</strain>
    </source>
</reference>
<dbReference type="GO" id="GO:0016020">
    <property type="term" value="C:membrane"/>
    <property type="evidence" value="ECO:0007669"/>
    <property type="project" value="TreeGrafter"/>
</dbReference>
<protein>
    <submittedName>
        <fullName evidence="4">Uncharacterized protein</fullName>
    </submittedName>
</protein>
<proteinExistence type="inferred from homology"/>
<accession>D0BKN5</accession>
<reference evidence="4" key="1">
    <citation type="submission" date="2009-09" db="EMBL/GenBank/DDBJ databases">
        <authorList>
            <consortium name="The Broad Institute Genome Sequencing Platform"/>
            <person name="Ward D."/>
            <person name="Feldgarden M."/>
            <person name="Earl A."/>
            <person name="Young S.K."/>
            <person name="Zeng Q."/>
            <person name="Koehrsen M."/>
            <person name="Alvarado L."/>
            <person name="Berlin A."/>
            <person name="Bochicchio J."/>
            <person name="Borenstein D."/>
            <person name="Chapman S.B."/>
            <person name="Chen Z."/>
            <person name="Engels R."/>
            <person name="Freedman E."/>
            <person name="Gellesch M."/>
            <person name="Goldberg J."/>
            <person name="Griggs A."/>
            <person name="Gujja S."/>
            <person name="Heilman E."/>
            <person name="Heiman D."/>
            <person name="Hepburn T."/>
            <person name="Howarth C."/>
            <person name="Jen D."/>
            <person name="Larson L."/>
            <person name="Lewis B."/>
            <person name="Mehta T."/>
            <person name="Park D."/>
            <person name="Pearson M."/>
            <person name="Roberts A."/>
            <person name="Saif S."/>
            <person name="Shea T."/>
            <person name="Shenoy N."/>
            <person name="Sisk P."/>
            <person name="Stolte C."/>
            <person name="Sykes S."/>
            <person name="Thomson T."/>
            <person name="Walk T."/>
            <person name="White J."/>
            <person name="Yandava C."/>
            <person name="Sibley C.D."/>
            <person name="Field T.R."/>
            <person name="Grinwis M."/>
            <person name="Eshaghurshan C.S."/>
            <person name="Surette M.G."/>
            <person name="Haas B."/>
            <person name="Nusbaum C."/>
            <person name="Birren B."/>
        </authorList>
    </citation>
    <scope>NUCLEOTIDE SEQUENCE [LARGE SCALE GENOMIC DNA]</scope>
    <source>
        <strain evidence="4">ATCC 700633</strain>
    </source>
</reference>
<evidence type="ECO:0000313" key="4">
    <source>
        <dbReference type="EMBL" id="EEW93638.1"/>
    </source>
</evidence>
<dbReference type="eggNOG" id="COG0300">
    <property type="taxonomic scope" value="Bacteria"/>
</dbReference>
<dbReference type="PROSITE" id="PS00061">
    <property type="entry name" value="ADH_SHORT"/>
    <property type="match status" value="1"/>
</dbReference>
<evidence type="ECO:0000313" key="5">
    <source>
        <dbReference type="Proteomes" id="UP000002939"/>
    </source>
</evidence>
<dbReference type="SUPFAM" id="SSF51735">
    <property type="entry name" value="NAD(P)-binding Rossmann-fold domains"/>
    <property type="match status" value="1"/>
</dbReference>
<dbReference type="STRING" id="626369.HMPREF0446_00520"/>
<dbReference type="AlphaFoldDB" id="D0BKN5"/>
<dbReference type="PANTHER" id="PTHR44196:SF1">
    <property type="entry name" value="DEHYDROGENASE_REDUCTASE SDR FAMILY MEMBER 7B"/>
    <property type="match status" value="1"/>
</dbReference>
<dbReference type="Gene3D" id="3.40.50.720">
    <property type="entry name" value="NAD(P)-binding Rossmann-like Domain"/>
    <property type="match status" value="1"/>
</dbReference>
<dbReference type="EMBL" id="ACRF02000013">
    <property type="protein sequence ID" value="EEW93638.1"/>
    <property type="molecule type" value="Genomic_DNA"/>
</dbReference>
<dbReference type="Pfam" id="PF00106">
    <property type="entry name" value="adh_short"/>
    <property type="match status" value="1"/>
</dbReference>
<dbReference type="PIRSF" id="PIRSF000126">
    <property type="entry name" value="11-beta-HSD1"/>
    <property type="match status" value="1"/>
</dbReference>
<sequence>MVKREQFSINGKMVLITGASGGLGEQLAYECAKQQAGLILVARREEVLKKVANTCQQWTNQPVYYYACDLSNVVKVELLLEKIQSIDVDIVINNAGRGYLKQAVDLSKEEIEEMLQLNLYTLIQITQQYLPKFIQKKSGMFVQIASQAGKTATPKTSVYSASKFGVLGYSNALRLELKEQGIHVMTVNPGPIATQFFEKAEPTGKYLASVSRYVLTSKEVARKIVRGMKLQKREVNVPYSMNLAAKLNFCFPKIGDMSILKLFNKK</sequence>
<keyword evidence="5" id="KW-1185">Reference proteome</keyword>
<dbReference type="GO" id="GO:0016491">
    <property type="term" value="F:oxidoreductase activity"/>
    <property type="evidence" value="ECO:0007669"/>
    <property type="project" value="UniProtKB-KW"/>
</dbReference>
<dbReference type="InterPro" id="IPR036291">
    <property type="entry name" value="NAD(P)-bd_dom_sf"/>
</dbReference>
<evidence type="ECO:0000256" key="2">
    <source>
        <dbReference type="ARBA" id="ARBA00023002"/>
    </source>
</evidence>
<evidence type="ECO:0000256" key="1">
    <source>
        <dbReference type="ARBA" id="ARBA00006484"/>
    </source>
</evidence>
<organism evidence="4 5">
    <name type="scientific">Granulicatella elegans ATCC 700633</name>
    <dbReference type="NCBI Taxonomy" id="626369"/>
    <lineage>
        <taxon>Bacteria</taxon>
        <taxon>Bacillati</taxon>
        <taxon>Bacillota</taxon>
        <taxon>Bacilli</taxon>
        <taxon>Lactobacillales</taxon>
        <taxon>Carnobacteriaceae</taxon>
        <taxon>Granulicatella</taxon>
    </lineage>
</organism>
<gene>
    <name evidence="4" type="ORF">HMPREF0446_00520</name>
</gene>
<dbReference type="InterPro" id="IPR020904">
    <property type="entry name" value="Sc_DH/Rdtase_CS"/>
</dbReference>
<dbReference type="PRINTS" id="PR00080">
    <property type="entry name" value="SDRFAMILY"/>
</dbReference>
<dbReference type="PANTHER" id="PTHR44196">
    <property type="entry name" value="DEHYDROGENASE/REDUCTASE SDR FAMILY MEMBER 7B"/>
    <property type="match status" value="1"/>
</dbReference>
<comment type="caution">
    <text evidence="4">The sequence shown here is derived from an EMBL/GenBank/DDBJ whole genome shotgun (WGS) entry which is preliminary data.</text>
</comment>
<dbReference type="InterPro" id="IPR002347">
    <property type="entry name" value="SDR_fam"/>
</dbReference>
<comment type="similarity">
    <text evidence="1 3">Belongs to the short-chain dehydrogenases/reductases (SDR) family.</text>
</comment>
<dbReference type="PRINTS" id="PR00081">
    <property type="entry name" value="GDHRDH"/>
</dbReference>
<dbReference type="RefSeq" id="WP_006702794.1">
    <property type="nucleotide sequence ID" value="NZ_KI391971.1"/>
</dbReference>
<keyword evidence="2" id="KW-0560">Oxidoreductase</keyword>
<name>D0BKN5_9LACT</name>